<name>A0A3P7L9V7_STRVU</name>
<evidence type="ECO:0000313" key="2">
    <source>
        <dbReference type="Proteomes" id="UP000270094"/>
    </source>
</evidence>
<dbReference type="OrthoDB" id="5855931at2759"/>
<accession>A0A3P7L9V7</accession>
<evidence type="ECO:0000313" key="1">
    <source>
        <dbReference type="EMBL" id="VDM76102.1"/>
    </source>
</evidence>
<dbReference type="Proteomes" id="UP000270094">
    <property type="component" value="Unassembled WGS sequence"/>
</dbReference>
<keyword evidence="2" id="KW-1185">Reference proteome</keyword>
<organism evidence="1 2">
    <name type="scientific">Strongylus vulgaris</name>
    <name type="common">Blood worm</name>
    <dbReference type="NCBI Taxonomy" id="40348"/>
    <lineage>
        <taxon>Eukaryota</taxon>
        <taxon>Metazoa</taxon>
        <taxon>Ecdysozoa</taxon>
        <taxon>Nematoda</taxon>
        <taxon>Chromadorea</taxon>
        <taxon>Rhabditida</taxon>
        <taxon>Rhabditina</taxon>
        <taxon>Rhabditomorpha</taxon>
        <taxon>Strongyloidea</taxon>
        <taxon>Strongylidae</taxon>
        <taxon>Strongylus</taxon>
    </lineage>
</organism>
<proteinExistence type="predicted"/>
<protein>
    <submittedName>
        <fullName evidence="1">Uncharacterized protein</fullName>
    </submittedName>
</protein>
<dbReference type="AlphaFoldDB" id="A0A3P7L9V7"/>
<dbReference type="EMBL" id="UYYB01096346">
    <property type="protein sequence ID" value="VDM76102.1"/>
    <property type="molecule type" value="Genomic_DNA"/>
</dbReference>
<gene>
    <name evidence="1" type="ORF">SVUK_LOCUS11100</name>
</gene>
<sequence length="84" mass="9494">MKNAFCEDQEMELEGSPIAETTSYVDLELSMNMENDLKEELNKRQRAAWTTFGPLKEAINRMTDTGLRANLFDSTVLPALCYAA</sequence>
<reference evidence="1 2" key="1">
    <citation type="submission" date="2018-11" db="EMBL/GenBank/DDBJ databases">
        <authorList>
            <consortium name="Pathogen Informatics"/>
        </authorList>
    </citation>
    <scope>NUCLEOTIDE SEQUENCE [LARGE SCALE GENOMIC DNA]</scope>
</reference>